<accession>A0AAE0L8D9</accession>
<reference evidence="2 3" key="1">
    <citation type="journal article" date="2015" name="Genome Biol. Evol.">
        <title>Comparative Genomics of a Bacterivorous Green Alga Reveals Evolutionary Causalities and Consequences of Phago-Mixotrophic Mode of Nutrition.</title>
        <authorList>
            <person name="Burns J.A."/>
            <person name="Paasch A."/>
            <person name="Narechania A."/>
            <person name="Kim E."/>
        </authorList>
    </citation>
    <scope>NUCLEOTIDE SEQUENCE [LARGE SCALE GENOMIC DNA]</scope>
    <source>
        <strain evidence="2 3">PLY_AMNH</strain>
    </source>
</reference>
<evidence type="ECO:0000256" key="1">
    <source>
        <dbReference type="SAM" id="MobiDB-lite"/>
    </source>
</evidence>
<evidence type="ECO:0000313" key="3">
    <source>
        <dbReference type="Proteomes" id="UP001190700"/>
    </source>
</evidence>
<protein>
    <submittedName>
        <fullName evidence="2">Uncharacterized protein</fullName>
    </submittedName>
</protein>
<sequence length="232" mass="24436">MGGASAGGVPAADYHYGVPTEEIPGGIDLVPVMGCGAPSPGFRPNLLLLDVCFLGRLSFSFAGAAGIGGASGGGMPAEGAQPTAVPPPDYWRPEQGYYYGRSWAPPSPGGAPPSPEYEPEEVEQPTLNGDHGSARGGGFYIDDRYGVDITTPLYRAGSDNIADIFTRPLHPQAVFYAEPTLLTMALSCSSRRALTTTPTMTLAWTRLTDGVTLDVHQQTAGVRFYFDHGQLL</sequence>
<keyword evidence="3" id="KW-1185">Reference proteome</keyword>
<evidence type="ECO:0000313" key="2">
    <source>
        <dbReference type="EMBL" id="KAK3275838.1"/>
    </source>
</evidence>
<dbReference type="Proteomes" id="UP001190700">
    <property type="component" value="Unassembled WGS sequence"/>
</dbReference>
<name>A0AAE0L8D9_9CHLO</name>
<proteinExistence type="predicted"/>
<feature type="region of interest" description="Disordered" evidence="1">
    <location>
        <begin position="101"/>
        <end position="133"/>
    </location>
</feature>
<dbReference type="EMBL" id="LGRX02006980">
    <property type="protein sequence ID" value="KAK3275838.1"/>
    <property type="molecule type" value="Genomic_DNA"/>
</dbReference>
<gene>
    <name evidence="2" type="ORF">CYMTET_16050</name>
</gene>
<feature type="compositionally biased region" description="Pro residues" evidence="1">
    <location>
        <begin position="105"/>
        <end position="116"/>
    </location>
</feature>
<dbReference type="AlphaFoldDB" id="A0AAE0L8D9"/>
<comment type="caution">
    <text evidence="2">The sequence shown here is derived from an EMBL/GenBank/DDBJ whole genome shotgun (WGS) entry which is preliminary data.</text>
</comment>
<organism evidence="2 3">
    <name type="scientific">Cymbomonas tetramitiformis</name>
    <dbReference type="NCBI Taxonomy" id="36881"/>
    <lineage>
        <taxon>Eukaryota</taxon>
        <taxon>Viridiplantae</taxon>
        <taxon>Chlorophyta</taxon>
        <taxon>Pyramimonadophyceae</taxon>
        <taxon>Pyramimonadales</taxon>
        <taxon>Pyramimonadaceae</taxon>
        <taxon>Cymbomonas</taxon>
    </lineage>
</organism>